<dbReference type="EMBL" id="CAJVPK010000006">
    <property type="protein sequence ID" value="CAG8432883.1"/>
    <property type="molecule type" value="Genomic_DNA"/>
</dbReference>
<keyword evidence="2" id="KW-1185">Reference proteome</keyword>
<reference evidence="1" key="1">
    <citation type="submission" date="2021-06" db="EMBL/GenBank/DDBJ databases">
        <authorList>
            <person name="Kallberg Y."/>
            <person name="Tangrot J."/>
            <person name="Rosling A."/>
        </authorList>
    </citation>
    <scope>NUCLEOTIDE SEQUENCE</scope>
    <source>
        <strain evidence="1">AZ414A</strain>
    </source>
</reference>
<name>A0A9N8V2L0_9GLOM</name>
<sequence>MLERTMNMWIEWVTTEGIIISDSIVKKKGYQFTQSFAISEELLTFSNSAPLENLSEE</sequence>
<organism evidence="1 2">
    <name type="scientific">Diversispora eburnea</name>
    <dbReference type="NCBI Taxonomy" id="1213867"/>
    <lineage>
        <taxon>Eukaryota</taxon>
        <taxon>Fungi</taxon>
        <taxon>Fungi incertae sedis</taxon>
        <taxon>Mucoromycota</taxon>
        <taxon>Glomeromycotina</taxon>
        <taxon>Glomeromycetes</taxon>
        <taxon>Diversisporales</taxon>
        <taxon>Diversisporaceae</taxon>
        <taxon>Diversispora</taxon>
    </lineage>
</organism>
<dbReference type="Proteomes" id="UP000789706">
    <property type="component" value="Unassembled WGS sequence"/>
</dbReference>
<accession>A0A9N8V2L0</accession>
<evidence type="ECO:0000313" key="1">
    <source>
        <dbReference type="EMBL" id="CAG8432883.1"/>
    </source>
</evidence>
<evidence type="ECO:0000313" key="2">
    <source>
        <dbReference type="Proteomes" id="UP000789706"/>
    </source>
</evidence>
<dbReference type="AlphaFoldDB" id="A0A9N8V2L0"/>
<comment type="caution">
    <text evidence="1">The sequence shown here is derived from an EMBL/GenBank/DDBJ whole genome shotgun (WGS) entry which is preliminary data.</text>
</comment>
<proteinExistence type="predicted"/>
<protein>
    <submittedName>
        <fullName evidence="1">4712_t:CDS:1</fullName>
    </submittedName>
</protein>
<dbReference type="OrthoDB" id="2447222at2759"/>
<gene>
    <name evidence="1" type="ORF">DEBURN_LOCUS207</name>
</gene>